<evidence type="ECO:0000313" key="5">
    <source>
        <dbReference type="EMBL" id="CAL4211708.1"/>
    </source>
</evidence>
<dbReference type="GO" id="GO:0006274">
    <property type="term" value="P:DNA replication termination"/>
    <property type="evidence" value="ECO:0007669"/>
    <property type="project" value="TreeGrafter"/>
</dbReference>
<proteinExistence type="inferred from homology"/>
<evidence type="ECO:0000256" key="4">
    <source>
        <dbReference type="SAM" id="MobiDB-lite"/>
    </source>
</evidence>
<sequence>MGCDGGTIPRRDELVKTKQKPEEKDKVSERLYRWRHCAVSQTTLKRPIVACEMGRLYNKDEVITRLLEKAEDPVMEHIRGLKDIKELNLTLNPAYEGSGSTMGDSNSCDQTAEYICPVSSQEMNGSHRFSFMWNCGCVMSERALKEVKSEVCNKCGGPYNKDDVIPLNPSEEEQDWNKSCMLSRRAKAKAAKKAKKEGKRLAGEGMSEESGSTNGDDASSSKKQKYAKSVAGASTSKSSMRVSSSASAILRDKEFDRVRSSGFSVAQDPRASEAYKSLFDTHKTAQGKVKSNWVTCNPQYF</sequence>
<dbReference type="Pfam" id="PF04641">
    <property type="entry name" value="Rtf2"/>
    <property type="match status" value="1"/>
</dbReference>
<keyword evidence="6" id="KW-1185">Reference proteome</keyword>
<comment type="caution">
    <text evidence="5">The sequence shown here is derived from an EMBL/GenBank/DDBJ whole genome shotgun (WGS) entry which is preliminary data.</text>
</comment>
<dbReference type="PANTHER" id="PTHR12775:SF0">
    <property type="entry name" value="REPLICATION TERMINATION FACTOR 2"/>
    <property type="match status" value="1"/>
</dbReference>
<name>A0AAV2SJV7_MEGNR</name>
<evidence type="ECO:0000256" key="2">
    <source>
        <dbReference type="ARBA" id="ARBA00015157"/>
    </source>
</evidence>
<feature type="compositionally biased region" description="Low complexity" evidence="4">
    <location>
        <begin position="227"/>
        <end position="246"/>
    </location>
</feature>
<dbReference type="CDD" id="cd16653">
    <property type="entry name" value="RING-like_Rtf2"/>
    <property type="match status" value="1"/>
</dbReference>
<dbReference type="EMBL" id="CAXKWB010086938">
    <property type="protein sequence ID" value="CAL4211708.1"/>
    <property type="molecule type" value="Genomic_DNA"/>
</dbReference>
<comment type="similarity">
    <text evidence="1">Belongs to the rtf2 family.</text>
</comment>
<dbReference type="AlphaFoldDB" id="A0AAV2SJV7"/>
<accession>A0AAV2SJV7</accession>
<evidence type="ECO:0000256" key="1">
    <source>
        <dbReference type="ARBA" id="ARBA00009885"/>
    </source>
</evidence>
<organism evidence="5 6">
    <name type="scientific">Meganyctiphanes norvegica</name>
    <name type="common">Northern krill</name>
    <name type="synonym">Thysanopoda norvegica</name>
    <dbReference type="NCBI Taxonomy" id="48144"/>
    <lineage>
        <taxon>Eukaryota</taxon>
        <taxon>Metazoa</taxon>
        <taxon>Ecdysozoa</taxon>
        <taxon>Arthropoda</taxon>
        <taxon>Crustacea</taxon>
        <taxon>Multicrustacea</taxon>
        <taxon>Malacostraca</taxon>
        <taxon>Eumalacostraca</taxon>
        <taxon>Eucarida</taxon>
        <taxon>Euphausiacea</taxon>
        <taxon>Euphausiidae</taxon>
        <taxon>Meganyctiphanes</taxon>
    </lineage>
</organism>
<dbReference type="Proteomes" id="UP001497623">
    <property type="component" value="Unassembled WGS sequence"/>
</dbReference>
<dbReference type="GO" id="GO:0005634">
    <property type="term" value="C:nucleus"/>
    <property type="evidence" value="ECO:0007669"/>
    <property type="project" value="TreeGrafter"/>
</dbReference>
<dbReference type="PANTHER" id="PTHR12775">
    <property type="entry name" value="PROTEIN C20ORF43 HOMOLOG"/>
    <property type="match status" value="1"/>
</dbReference>
<feature type="region of interest" description="Disordered" evidence="4">
    <location>
        <begin position="191"/>
        <end position="246"/>
    </location>
</feature>
<gene>
    <name evidence="5" type="ORF">MNOR_LOCUS38406</name>
</gene>
<reference evidence="5 6" key="1">
    <citation type="submission" date="2024-05" db="EMBL/GenBank/DDBJ databases">
        <authorList>
            <person name="Wallberg A."/>
        </authorList>
    </citation>
    <scope>NUCLEOTIDE SEQUENCE [LARGE SCALE GENOMIC DNA]</scope>
</reference>
<dbReference type="InterPro" id="IPR027799">
    <property type="entry name" value="Rtf2_RING-finger"/>
</dbReference>
<evidence type="ECO:0000313" key="6">
    <source>
        <dbReference type="Proteomes" id="UP001497623"/>
    </source>
</evidence>
<feature type="non-terminal residue" evidence="5">
    <location>
        <position position="301"/>
    </location>
</feature>
<dbReference type="InterPro" id="IPR006735">
    <property type="entry name" value="Rtf2"/>
</dbReference>
<evidence type="ECO:0000256" key="3">
    <source>
        <dbReference type="ARBA" id="ARBA00030367"/>
    </source>
</evidence>
<protein>
    <recommendedName>
        <fullName evidence="2">Replication termination factor 2</fullName>
    </recommendedName>
    <alternativeName>
        <fullName evidence="3">Replication termination factor 2 domain-containing protein 1</fullName>
    </alternativeName>
</protein>